<dbReference type="PRINTS" id="PR00081">
    <property type="entry name" value="GDHRDH"/>
</dbReference>
<accession>A0A6P2BLR2</accession>
<dbReference type="FunFam" id="3.40.50.720:FF:000084">
    <property type="entry name" value="Short-chain dehydrogenase reductase"/>
    <property type="match status" value="1"/>
</dbReference>
<evidence type="ECO:0000256" key="1">
    <source>
        <dbReference type="ARBA" id="ARBA00006484"/>
    </source>
</evidence>
<dbReference type="InterPro" id="IPR057326">
    <property type="entry name" value="KR_dom"/>
</dbReference>
<sequence length="292" mass="30285">MSRNDITPPVPDPVAPGRVAVVTGAASGIGLGLAERFAAEGMRVVLADVEEPALSKAAERVAANGASVLPVVTDVADRAAVGALRDAALSAYGAVHVVCNNAGVGGPHGPLWECPPAEWDWVLGVNLEGVMNGVRAFMPVLLEQDTGHLLNTSSIFGVFAGTLGPYGVSKHAVTALTETLHFNLRSLGVSHVGVSVLCPGAVRTNFGTSARNRPSWAGPPAVRDEAERASAERFDQLSLLGASPADVAGLVVDGIRSRRFYILTSDNRHEPVLRRGQEIVSGGPPEAPVSFV</sequence>
<name>A0A6P2BLR2_9ACTN</name>
<reference evidence="6 7" key="1">
    <citation type="submission" date="2018-11" db="EMBL/GenBank/DDBJ databases">
        <title>Trebonia kvetii gen.nov., sp.nov., a novel acidophilic actinobacterium, and proposal of the new actinobacterial family Treboniaceae fam. nov.</title>
        <authorList>
            <person name="Rapoport D."/>
            <person name="Sagova-Mareckova M."/>
            <person name="Sedlacek I."/>
            <person name="Provaznik J."/>
            <person name="Kralova S."/>
            <person name="Pavlinic D."/>
            <person name="Benes V."/>
            <person name="Kopecky J."/>
        </authorList>
    </citation>
    <scope>NUCLEOTIDE SEQUENCE [LARGE SCALE GENOMIC DNA]</scope>
    <source>
        <strain evidence="6 7">15Tr583</strain>
    </source>
</reference>
<dbReference type="SMART" id="SM00822">
    <property type="entry name" value="PKS_KR"/>
    <property type="match status" value="1"/>
</dbReference>
<dbReference type="InterPro" id="IPR020904">
    <property type="entry name" value="Sc_DH/Rdtase_CS"/>
</dbReference>
<dbReference type="Pfam" id="PF00106">
    <property type="entry name" value="adh_short"/>
    <property type="match status" value="1"/>
</dbReference>
<evidence type="ECO:0000256" key="4">
    <source>
        <dbReference type="RuleBase" id="RU000363"/>
    </source>
</evidence>
<keyword evidence="7" id="KW-1185">Reference proteome</keyword>
<dbReference type="OrthoDB" id="4690547at2"/>
<comment type="caution">
    <text evidence="6">The sequence shown here is derived from an EMBL/GenBank/DDBJ whole genome shotgun (WGS) entry which is preliminary data.</text>
</comment>
<evidence type="ECO:0000256" key="2">
    <source>
        <dbReference type="ARBA" id="ARBA00022857"/>
    </source>
</evidence>
<dbReference type="AlphaFoldDB" id="A0A6P2BLR2"/>
<organism evidence="6 7">
    <name type="scientific">Trebonia kvetii</name>
    <dbReference type="NCBI Taxonomy" id="2480626"/>
    <lineage>
        <taxon>Bacteria</taxon>
        <taxon>Bacillati</taxon>
        <taxon>Actinomycetota</taxon>
        <taxon>Actinomycetes</taxon>
        <taxon>Streptosporangiales</taxon>
        <taxon>Treboniaceae</taxon>
        <taxon>Trebonia</taxon>
    </lineage>
</organism>
<dbReference type="SUPFAM" id="SSF51735">
    <property type="entry name" value="NAD(P)-binding Rossmann-fold domains"/>
    <property type="match status" value="1"/>
</dbReference>
<evidence type="ECO:0000313" key="6">
    <source>
        <dbReference type="EMBL" id="TVY99867.1"/>
    </source>
</evidence>
<keyword evidence="3" id="KW-0560">Oxidoreductase</keyword>
<dbReference type="PROSITE" id="PS00061">
    <property type="entry name" value="ADH_SHORT"/>
    <property type="match status" value="1"/>
</dbReference>
<feature type="domain" description="Ketoreductase" evidence="5">
    <location>
        <begin position="18"/>
        <end position="205"/>
    </location>
</feature>
<dbReference type="RefSeq" id="WP_145861975.1">
    <property type="nucleotide sequence ID" value="NZ_RPFW01000011.1"/>
</dbReference>
<protein>
    <submittedName>
        <fullName evidence="6">SDR family NAD(P)-dependent oxidoreductase</fullName>
    </submittedName>
</protein>
<dbReference type="Proteomes" id="UP000460272">
    <property type="component" value="Unassembled WGS sequence"/>
</dbReference>
<comment type="similarity">
    <text evidence="1 4">Belongs to the short-chain dehydrogenases/reductases (SDR) family.</text>
</comment>
<dbReference type="InterPro" id="IPR002347">
    <property type="entry name" value="SDR_fam"/>
</dbReference>
<evidence type="ECO:0000313" key="7">
    <source>
        <dbReference type="Proteomes" id="UP000460272"/>
    </source>
</evidence>
<dbReference type="Gene3D" id="3.40.50.720">
    <property type="entry name" value="NAD(P)-binding Rossmann-like Domain"/>
    <property type="match status" value="1"/>
</dbReference>
<dbReference type="PANTHER" id="PTHR43391:SF14">
    <property type="entry name" value="DEHYDROGENASE_REDUCTASE SDR FAMILY PROTEIN 7-LIKE"/>
    <property type="match status" value="1"/>
</dbReference>
<evidence type="ECO:0000256" key="3">
    <source>
        <dbReference type="ARBA" id="ARBA00023002"/>
    </source>
</evidence>
<proteinExistence type="inferred from homology"/>
<dbReference type="CDD" id="cd05233">
    <property type="entry name" value="SDR_c"/>
    <property type="match status" value="1"/>
</dbReference>
<keyword evidence="2" id="KW-0521">NADP</keyword>
<dbReference type="InterPro" id="IPR036291">
    <property type="entry name" value="NAD(P)-bd_dom_sf"/>
</dbReference>
<gene>
    <name evidence="6" type="ORF">EAS64_40200</name>
</gene>
<dbReference type="GO" id="GO:0016491">
    <property type="term" value="F:oxidoreductase activity"/>
    <property type="evidence" value="ECO:0007669"/>
    <property type="project" value="UniProtKB-KW"/>
</dbReference>
<evidence type="ECO:0000259" key="5">
    <source>
        <dbReference type="SMART" id="SM00822"/>
    </source>
</evidence>
<dbReference type="EMBL" id="RPFW01000011">
    <property type="protein sequence ID" value="TVY99867.1"/>
    <property type="molecule type" value="Genomic_DNA"/>
</dbReference>
<dbReference type="PANTHER" id="PTHR43391">
    <property type="entry name" value="RETINOL DEHYDROGENASE-RELATED"/>
    <property type="match status" value="1"/>
</dbReference>
<dbReference type="PRINTS" id="PR00080">
    <property type="entry name" value="SDRFAMILY"/>
</dbReference>